<reference evidence="1" key="1">
    <citation type="submission" date="2016-12" db="EMBL/GenBank/DDBJ databases">
        <title>Discovery of methanogenic haloarchaea.</title>
        <authorList>
            <person name="Sorokin D.Y."/>
            <person name="Makarova K.S."/>
            <person name="Abbas B."/>
            <person name="Ferrer M."/>
            <person name="Golyshin P.N."/>
        </authorList>
    </citation>
    <scope>NUCLEOTIDE SEQUENCE [LARGE SCALE GENOMIC DNA]</scope>
    <source>
        <strain evidence="1">HMET1</strain>
    </source>
</reference>
<name>A0A1Q6DTV2_METT1</name>
<protein>
    <submittedName>
        <fullName evidence="1">Uncharacterized protein</fullName>
    </submittedName>
</protein>
<organism evidence="1 2">
    <name type="scientific">Methanohalarchaeum thermophilum</name>
    <dbReference type="NCBI Taxonomy" id="1903181"/>
    <lineage>
        <taxon>Archaea</taxon>
        <taxon>Methanobacteriati</taxon>
        <taxon>Methanobacteriota</taxon>
        <taxon>Methanonatronarchaeia</taxon>
        <taxon>Methanonatronarchaeales</taxon>
        <taxon>Methanonatronarchaeaceae</taxon>
        <taxon>Candidatus Methanohalarchaeum</taxon>
    </lineage>
</organism>
<sequence>MNEIEGLKNPIKKQLKINNEKIEVKVNDIGCWYTGNKISQIMALNIVKYKDKTFKVMTKFIKNDKFEIIESEAIKPIRNKEKTIKTAAKLVSEQLLKEKGFDVLTLSQKYKKIEKTIKDK</sequence>
<dbReference type="STRING" id="1903181.BTN85_0242"/>
<dbReference type="EMBL" id="MSDW01000001">
    <property type="protein sequence ID" value="OKY77773.1"/>
    <property type="molecule type" value="Genomic_DNA"/>
</dbReference>
<dbReference type="Proteomes" id="UP000185744">
    <property type="component" value="Unassembled WGS sequence"/>
</dbReference>
<evidence type="ECO:0000313" key="2">
    <source>
        <dbReference type="Proteomes" id="UP000185744"/>
    </source>
</evidence>
<keyword evidence="2" id="KW-1185">Reference proteome</keyword>
<dbReference type="AlphaFoldDB" id="A0A1Q6DTV2"/>
<accession>A0A1Q6DTV2</accession>
<gene>
    <name evidence="1" type="ORF">BTN85_0242</name>
</gene>
<evidence type="ECO:0000313" key="1">
    <source>
        <dbReference type="EMBL" id="OKY77773.1"/>
    </source>
</evidence>
<proteinExistence type="predicted"/>
<dbReference type="InParanoid" id="A0A1Q6DTV2"/>
<comment type="caution">
    <text evidence="1">The sequence shown here is derived from an EMBL/GenBank/DDBJ whole genome shotgun (WGS) entry which is preliminary data.</text>
</comment>